<dbReference type="EMBL" id="JAUTXU010000038">
    <property type="protein sequence ID" value="KAK3717271.1"/>
    <property type="molecule type" value="Genomic_DNA"/>
</dbReference>
<dbReference type="Proteomes" id="UP001281147">
    <property type="component" value="Unassembled WGS sequence"/>
</dbReference>
<accession>A0ACC3NI68</accession>
<proteinExistence type="predicted"/>
<comment type="caution">
    <text evidence="1">The sequence shown here is derived from an EMBL/GenBank/DDBJ whole genome shotgun (WGS) entry which is preliminary data.</text>
</comment>
<gene>
    <name evidence="1" type="ORF">LTR37_005980</name>
</gene>
<evidence type="ECO:0000313" key="1">
    <source>
        <dbReference type="EMBL" id="KAK3717271.1"/>
    </source>
</evidence>
<sequence length="649" mass="72594">MAQDGTPAVERACDRCRERRVKCDKRQPSCFRCEKLGKPCPGYDKKRKFVDEGVSLRKKYQSSSSRTGSGDFSVDSHKDGSAAPVANPVTPDVLSLTDQFANQRIPSKPEFNPPFVGHALKPTDSTYAPQPNTVQTADPALCSDSDYLDDFLNDPSFDPSWFNLEPDVFYGSMGNSCGFIPDMHIIDEVDRDNVMQSTETNAGTPMSGMRSYSNRMDLFDQNKHFGNLVPLKALRDALLRNAIAAVAAKQLGRVKGAKCYVGIQNQKPSRMEVIEEVPAAEWFYKAANYYDKAIAFSRLYLQSMSGNISSPPSPDAQSTLSMVNSDDLLVAVSIFSLYESLDNLELGWLQHLAGLKTLLVDQRTQPQVIPSLTVGHRASFWNFARADYQAAYINNQRTFLNTEDLNLWHSCGIQVQEDGSLYRDTSAIKGDALPCRQVVEIVAHTLLWLVLRVMNHLASNQDGTPALRQARWFQLTSQLDDWHSNLPATFEPCAQVRYSLPGRTGTHRSHLTEVFFSMNVVAASLHLYHFARILLLLHKPLQPQDTASPSGIAVFKTFRTMSTEALKHAHQIVGIALGRPHPAVRVEMLLPLYIAGVCLEADEERKVLLELLRAIEQDTGCETEARCHELMKQWEWELWSQEPGSHSLG</sequence>
<name>A0ACC3NI68_9PEZI</name>
<evidence type="ECO:0000313" key="2">
    <source>
        <dbReference type="Proteomes" id="UP001281147"/>
    </source>
</evidence>
<keyword evidence="2" id="KW-1185">Reference proteome</keyword>
<protein>
    <submittedName>
        <fullName evidence="1">Uncharacterized protein</fullName>
    </submittedName>
</protein>
<reference evidence="1" key="1">
    <citation type="submission" date="2023-07" db="EMBL/GenBank/DDBJ databases">
        <title>Black Yeasts Isolated from many extreme environments.</title>
        <authorList>
            <person name="Coleine C."/>
            <person name="Stajich J.E."/>
            <person name="Selbmann L."/>
        </authorList>
    </citation>
    <scope>NUCLEOTIDE SEQUENCE</scope>
    <source>
        <strain evidence="1">CCFEE 5714</strain>
    </source>
</reference>
<organism evidence="1 2">
    <name type="scientific">Vermiconidia calcicola</name>
    <dbReference type="NCBI Taxonomy" id="1690605"/>
    <lineage>
        <taxon>Eukaryota</taxon>
        <taxon>Fungi</taxon>
        <taxon>Dikarya</taxon>
        <taxon>Ascomycota</taxon>
        <taxon>Pezizomycotina</taxon>
        <taxon>Dothideomycetes</taxon>
        <taxon>Dothideomycetidae</taxon>
        <taxon>Mycosphaerellales</taxon>
        <taxon>Extremaceae</taxon>
        <taxon>Vermiconidia</taxon>
    </lineage>
</organism>